<keyword evidence="3" id="KW-1185">Reference proteome</keyword>
<evidence type="ECO:0000313" key="2">
    <source>
        <dbReference type="EMBL" id="MFJ1267308.1"/>
    </source>
</evidence>
<feature type="signal peptide" evidence="1">
    <location>
        <begin position="1"/>
        <end position="19"/>
    </location>
</feature>
<evidence type="ECO:0000313" key="3">
    <source>
        <dbReference type="Proteomes" id="UP001615550"/>
    </source>
</evidence>
<keyword evidence="1" id="KW-0732">Signal</keyword>
<evidence type="ECO:0008006" key="4">
    <source>
        <dbReference type="Google" id="ProtNLM"/>
    </source>
</evidence>
<dbReference type="RefSeq" id="WP_400185901.1">
    <property type="nucleotide sequence ID" value="NZ_JBGORX010000001.1"/>
</dbReference>
<proteinExistence type="predicted"/>
<accession>A0ABW8D3N6</accession>
<dbReference type="EMBL" id="JBGORX010000001">
    <property type="protein sequence ID" value="MFJ1267308.1"/>
    <property type="molecule type" value="Genomic_DNA"/>
</dbReference>
<feature type="chain" id="PRO_5046127538" description="Secreted protein" evidence="1">
    <location>
        <begin position="20"/>
        <end position="93"/>
    </location>
</feature>
<organism evidence="2 3">
    <name type="scientific">Legionella lytica</name>
    <dbReference type="NCBI Taxonomy" id="96232"/>
    <lineage>
        <taxon>Bacteria</taxon>
        <taxon>Pseudomonadati</taxon>
        <taxon>Pseudomonadota</taxon>
        <taxon>Gammaproteobacteria</taxon>
        <taxon>Legionellales</taxon>
        <taxon>Legionellaceae</taxon>
        <taxon>Legionella</taxon>
    </lineage>
</organism>
<evidence type="ECO:0000256" key="1">
    <source>
        <dbReference type="SAM" id="SignalP"/>
    </source>
</evidence>
<name>A0ABW8D3N6_9GAMM</name>
<protein>
    <recommendedName>
        <fullName evidence="4">Secreted protein</fullName>
    </recommendedName>
</protein>
<comment type="caution">
    <text evidence="2">The sequence shown here is derived from an EMBL/GenBank/DDBJ whole genome shotgun (WGS) entry which is preliminary data.</text>
</comment>
<dbReference type="Proteomes" id="UP001615550">
    <property type="component" value="Unassembled WGS sequence"/>
</dbReference>
<gene>
    <name evidence="2" type="ORF">ACD661_01915</name>
</gene>
<reference evidence="2 3" key="1">
    <citation type="submission" date="2024-08" db="EMBL/GenBank/DDBJ databases">
        <title>Draft Genome Sequence of Legionella lytica strain DSB2004, Isolated From a Fire Sprinkler System.</title>
        <authorList>
            <person name="Everhart A.D."/>
            <person name="Kidane D.T."/>
            <person name="Farone A.L."/>
            <person name="Farone M.B."/>
        </authorList>
    </citation>
    <scope>NUCLEOTIDE SEQUENCE [LARGE SCALE GENOMIC DNA]</scope>
    <source>
        <strain evidence="2 3">DSB2004</strain>
    </source>
</reference>
<sequence length="93" mass="10330">MKKLFIGLLLAQLGSMAFADTIVTETSNWKSVPIVIDPGTQVYRYEGPVPEGDYYYSYTGHRCFKEKRDVVGVNAIIFHAGVPGGSDIYCYAE</sequence>